<keyword evidence="4" id="KW-1185">Reference proteome</keyword>
<dbReference type="EMBL" id="QRGO01000001">
    <property type="protein sequence ID" value="RDV04692.1"/>
    <property type="molecule type" value="Genomic_DNA"/>
</dbReference>
<evidence type="ECO:0000313" key="3">
    <source>
        <dbReference type="EMBL" id="RDV04692.1"/>
    </source>
</evidence>
<keyword evidence="1" id="KW-0560">Oxidoreductase</keyword>
<dbReference type="Proteomes" id="UP000263993">
    <property type="component" value="Unassembled WGS sequence"/>
</dbReference>
<sequence>MISALARPDTAPLSIGIIGAGIVGVSCGLHLQRAGHQVEVIDWQGAGEGASSGNAGIIAVSELIPFSTFATLRKVPAMLRDPNGPLRLRRDYLFPILPWLVRFTLACRPAKQKTIVNALFELLSRSWDAWASFTTDPAVAALIQRSGWLQVFEDSESVRKKAATVALQRARGIAVQEVSSNEIRDLEPALAPVFGAGLYYPDNGFVSSPLKMLRALSEMLFRNGATYHRERAVAIATLPGGEIEVRTTGETRCYDRVILAAGAHSRSLLRTLKLDVPLDTERGYHLMLPRPAHSLRRSVSFSDYGFSLGPIDDAIRLTSGVEFAGLEAAPDWSPISHIVTHAQRFLPGLSSDISDQWLGFRPSLPDSLPVIGSPREHPGVILAFGHGHLGLTTGPLTGSLVAATIARAPLPFDIEPLSPSRWGI</sequence>
<dbReference type="GO" id="GO:0016491">
    <property type="term" value="F:oxidoreductase activity"/>
    <property type="evidence" value="ECO:0007669"/>
    <property type="project" value="UniProtKB-KW"/>
</dbReference>
<dbReference type="Pfam" id="PF01266">
    <property type="entry name" value="DAO"/>
    <property type="match status" value="1"/>
</dbReference>
<dbReference type="Gene3D" id="3.30.9.10">
    <property type="entry name" value="D-Amino Acid Oxidase, subunit A, domain 2"/>
    <property type="match status" value="1"/>
</dbReference>
<evidence type="ECO:0000259" key="2">
    <source>
        <dbReference type="Pfam" id="PF01266"/>
    </source>
</evidence>
<dbReference type="InterPro" id="IPR006076">
    <property type="entry name" value="FAD-dep_OxRdtase"/>
</dbReference>
<dbReference type="PANTHER" id="PTHR13847">
    <property type="entry name" value="SARCOSINE DEHYDROGENASE-RELATED"/>
    <property type="match status" value="1"/>
</dbReference>
<feature type="domain" description="FAD dependent oxidoreductase" evidence="2">
    <location>
        <begin position="15"/>
        <end position="403"/>
    </location>
</feature>
<evidence type="ECO:0000313" key="4">
    <source>
        <dbReference type="Proteomes" id="UP000263993"/>
    </source>
</evidence>
<dbReference type="SUPFAM" id="SSF54373">
    <property type="entry name" value="FAD-linked reductases, C-terminal domain"/>
    <property type="match status" value="1"/>
</dbReference>
<reference evidence="4" key="1">
    <citation type="submission" date="2018-08" db="EMBL/GenBank/DDBJ databases">
        <authorList>
            <person name="Kim S.-J."/>
            <person name="Jung G.-Y."/>
        </authorList>
    </citation>
    <scope>NUCLEOTIDE SEQUENCE [LARGE SCALE GENOMIC DNA]</scope>
    <source>
        <strain evidence="4">GY_H</strain>
    </source>
</reference>
<organism evidence="3 4">
    <name type="scientific">Undibacter mobilis</name>
    <dbReference type="NCBI Taxonomy" id="2292256"/>
    <lineage>
        <taxon>Bacteria</taxon>
        <taxon>Pseudomonadati</taxon>
        <taxon>Pseudomonadota</taxon>
        <taxon>Alphaproteobacteria</taxon>
        <taxon>Hyphomicrobiales</taxon>
        <taxon>Nitrobacteraceae</taxon>
        <taxon>Undibacter</taxon>
    </lineage>
</organism>
<accession>A0A371BAX6</accession>
<protein>
    <submittedName>
        <fullName evidence="3">FAD-binding oxidoreductase</fullName>
    </submittedName>
</protein>
<evidence type="ECO:0000256" key="1">
    <source>
        <dbReference type="ARBA" id="ARBA00023002"/>
    </source>
</evidence>
<dbReference type="OrthoDB" id="9805337at2"/>
<dbReference type="GO" id="GO:0005737">
    <property type="term" value="C:cytoplasm"/>
    <property type="evidence" value="ECO:0007669"/>
    <property type="project" value="TreeGrafter"/>
</dbReference>
<proteinExistence type="predicted"/>
<dbReference type="InterPro" id="IPR036188">
    <property type="entry name" value="FAD/NAD-bd_sf"/>
</dbReference>
<dbReference type="RefSeq" id="WP_115516718.1">
    <property type="nucleotide sequence ID" value="NZ_QRGO01000001.1"/>
</dbReference>
<dbReference type="Gene3D" id="3.50.50.60">
    <property type="entry name" value="FAD/NAD(P)-binding domain"/>
    <property type="match status" value="2"/>
</dbReference>
<comment type="caution">
    <text evidence="3">The sequence shown here is derived from an EMBL/GenBank/DDBJ whole genome shotgun (WGS) entry which is preliminary data.</text>
</comment>
<dbReference type="PANTHER" id="PTHR13847:SF289">
    <property type="entry name" value="GLYCINE OXIDASE"/>
    <property type="match status" value="1"/>
</dbReference>
<dbReference type="AlphaFoldDB" id="A0A371BAX6"/>
<gene>
    <name evidence="3" type="ORF">DXH78_09035</name>
</gene>
<dbReference type="PROSITE" id="PS51257">
    <property type="entry name" value="PROKAR_LIPOPROTEIN"/>
    <property type="match status" value="1"/>
</dbReference>
<name>A0A371BAX6_9BRAD</name>
<dbReference type="SUPFAM" id="SSF51905">
    <property type="entry name" value="FAD/NAD(P)-binding domain"/>
    <property type="match status" value="1"/>
</dbReference>